<organism evidence="6 7">
    <name type="scientific">Ralstonia pickettii</name>
    <name type="common">Burkholderia pickettii</name>
    <dbReference type="NCBI Taxonomy" id="329"/>
    <lineage>
        <taxon>Bacteria</taxon>
        <taxon>Pseudomonadati</taxon>
        <taxon>Pseudomonadota</taxon>
        <taxon>Betaproteobacteria</taxon>
        <taxon>Burkholderiales</taxon>
        <taxon>Burkholderiaceae</taxon>
        <taxon>Ralstonia</taxon>
    </lineage>
</organism>
<gene>
    <name evidence="6" type="ORF">GJQ57_03610</name>
</gene>
<dbReference type="PANTHER" id="PTHR34294">
    <property type="entry name" value="TRANSCRIPTIONAL REGULATOR-RELATED"/>
    <property type="match status" value="1"/>
</dbReference>
<feature type="domain" description="Sugar-binding" evidence="5">
    <location>
        <begin position="59"/>
        <end position="314"/>
    </location>
</feature>
<dbReference type="GO" id="GO:0030246">
    <property type="term" value="F:carbohydrate binding"/>
    <property type="evidence" value="ECO:0007669"/>
    <property type="project" value="InterPro"/>
</dbReference>
<comment type="similarity">
    <text evidence="1">Belongs to the SorC transcriptional regulatory family.</text>
</comment>
<dbReference type="InterPro" id="IPR007324">
    <property type="entry name" value="Sugar-bd_dom_put"/>
</dbReference>
<evidence type="ECO:0000313" key="7">
    <source>
        <dbReference type="Proteomes" id="UP000441032"/>
    </source>
</evidence>
<evidence type="ECO:0000256" key="3">
    <source>
        <dbReference type="ARBA" id="ARBA00023125"/>
    </source>
</evidence>
<dbReference type="Proteomes" id="UP000441032">
    <property type="component" value="Unassembled WGS sequence"/>
</dbReference>
<evidence type="ECO:0000256" key="1">
    <source>
        <dbReference type="ARBA" id="ARBA00010466"/>
    </source>
</evidence>
<proteinExistence type="inferred from homology"/>
<dbReference type="EMBL" id="WJYN01000001">
    <property type="protein sequence ID" value="MRS97737.1"/>
    <property type="molecule type" value="Genomic_DNA"/>
</dbReference>
<dbReference type="PANTHER" id="PTHR34294:SF1">
    <property type="entry name" value="TRANSCRIPTIONAL REGULATOR LSRR"/>
    <property type="match status" value="1"/>
</dbReference>
<name>A0A7X2HJN1_RALPI</name>
<dbReference type="InterPro" id="IPR036388">
    <property type="entry name" value="WH-like_DNA-bd_sf"/>
</dbReference>
<dbReference type="RefSeq" id="WP_367875525.1">
    <property type="nucleotide sequence ID" value="NZ_WJYN01000001.1"/>
</dbReference>
<keyword evidence="3" id="KW-0238">DNA-binding</keyword>
<accession>A0A7X2HJN1</accession>
<dbReference type="InterPro" id="IPR037171">
    <property type="entry name" value="NagB/RpiA_transferase-like"/>
</dbReference>
<keyword evidence="4" id="KW-0804">Transcription</keyword>
<reference evidence="6 7" key="1">
    <citation type="submission" date="2019-11" db="EMBL/GenBank/DDBJ databases">
        <title>Phenotypic characterization of an OXA-22 and OXA-60 co-producing Ralstonia pickettii clinical strain.</title>
        <authorList>
            <person name="He F."/>
        </authorList>
    </citation>
    <scope>NUCLEOTIDE SEQUENCE [LARGE SCALE GENOMIC DNA]</scope>
    <source>
        <strain evidence="6 7">PSLESD1</strain>
    </source>
</reference>
<evidence type="ECO:0000256" key="2">
    <source>
        <dbReference type="ARBA" id="ARBA00023015"/>
    </source>
</evidence>
<dbReference type="GO" id="GO:0003677">
    <property type="term" value="F:DNA binding"/>
    <property type="evidence" value="ECO:0007669"/>
    <property type="project" value="UniProtKB-KW"/>
</dbReference>
<protein>
    <submittedName>
        <fullName evidence="6">Sugar-binding transcriptional regulator</fullName>
    </submittedName>
</protein>
<evidence type="ECO:0000259" key="5">
    <source>
        <dbReference type="Pfam" id="PF04198"/>
    </source>
</evidence>
<dbReference type="SUPFAM" id="SSF100950">
    <property type="entry name" value="NagB/RpiA/CoA transferase-like"/>
    <property type="match status" value="1"/>
</dbReference>
<sequence length="317" mass="33901">MSKQQEKRDQAARAAWLYYVGNHTQHDIAEQLGVSRQIAQRLIAYAVEHGLVKVRVTHPVSACLELAENLRSRFRLENCHVVPASADDADAAQRMIAVAAAEIMERHLLADAPRVVNVGSGRTLRAAIDQLPDLDRPQHRIVSMVGAIAADGSSNRYDVALAAAEKTRSRYYLLPAPLVADNAEDTRQWCQHRLYGVVADLAAQADVTFIGVGTIGPGCALQVDGFISEKDVDDLLAHGAAGELIGRPIDGQGRLLEVPLQTRITSLPLKPMPSRPVIAIAGGVAKAGAIGAALRGGWLTGLVTDEACAQRILAALD</sequence>
<dbReference type="GO" id="GO:0003700">
    <property type="term" value="F:DNA-binding transcription factor activity"/>
    <property type="evidence" value="ECO:0007669"/>
    <property type="project" value="InterPro"/>
</dbReference>
<dbReference type="Gene3D" id="1.10.10.10">
    <property type="entry name" value="Winged helix-like DNA-binding domain superfamily/Winged helix DNA-binding domain"/>
    <property type="match status" value="1"/>
</dbReference>
<evidence type="ECO:0000313" key="6">
    <source>
        <dbReference type="EMBL" id="MRS97737.1"/>
    </source>
</evidence>
<comment type="caution">
    <text evidence="6">The sequence shown here is derived from an EMBL/GenBank/DDBJ whole genome shotgun (WGS) entry which is preliminary data.</text>
</comment>
<dbReference type="Pfam" id="PF04198">
    <property type="entry name" value="Sugar-bind"/>
    <property type="match status" value="1"/>
</dbReference>
<dbReference type="Gene3D" id="3.40.50.1360">
    <property type="match status" value="1"/>
</dbReference>
<dbReference type="InterPro" id="IPR051054">
    <property type="entry name" value="SorC_transcr_regulators"/>
</dbReference>
<dbReference type="AlphaFoldDB" id="A0A7X2HJN1"/>
<evidence type="ECO:0000256" key="4">
    <source>
        <dbReference type="ARBA" id="ARBA00023163"/>
    </source>
</evidence>
<keyword evidence="2" id="KW-0805">Transcription regulation</keyword>